<accession>A0ABW4YEQ9</accession>
<evidence type="ECO:0000313" key="1">
    <source>
        <dbReference type="EMBL" id="MFD2114159.1"/>
    </source>
</evidence>
<proteinExistence type="predicted"/>
<gene>
    <name evidence="1" type="ORF">ACFSJH_00115</name>
</gene>
<keyword evidence="2" id="KW-1185">Reference proteome</keyword>
<dbReference type="Proteomes" id="UP001597362">
    <property type="component" value="Unassembled WGS sequence"/>
</dbReference>
<protein>
    <submittedName>
        <fullName evidence="1">Baseplate J/gp47 family protein</fullName>
    </submittedName>
</protein>
<comment type="caution">
    <text evidence="1">The sequence shown here is derived from an EMBL/GenBank/DDBJ whole genome shotgun (WGS) entry which is preliminary data.</text>
</comment>
<organism evidence="1 2">
    <name type="scientific">Paenibacillus yanchengensis</name>
    <dbReference type="NCBI Taxonomy" id="2035833"/>
    <lineage>
        <taxon>Bacteria</taxon>
        <taxon>Bacillati</taxon>
        <taxon>Bacillota</taxon>
        <taxon>Bacilli</taxon>
        <taxon>Bacillales</taxon>
        <taxon>Paenibacillaceae</taxon>
        <taxon>Paenibacillus</taxon>
    </lineage>
</organism>
<name>A0ABW4YEQ9_9BACL</name>
<evidence type="ECO:0000313" key="2">
    <source>
        <dbReference type="Proteomes" id="UP001597362"/>
    </source>
</evidence>
<reference evidence="2" key="1">
    <citation type="journal article" date="2019" name="Int. J. Syst. Evol. Microbiol.">
        <title>The Global Catalogue of Microorganisms (GCM) 10K type strain sequencing project: providing services to taxonomists for standard genome sequencing and annotation.</title>
        <authorList>
            <consortium name="The Broad Institute Genomics Platform"/>
            <consortium name="The Broad Institute Genome Sequencing Center for Infectious Disease"/>
            <person name="Wu L."/>
            <person name="Ma J."/>
        </authorList>
    </citation>
    <scope>NUCLEOTIDE SEQUENCE [LARGE SCALE GENOMIC DNA]</scope>
    <source>
        <strain evidence="2">GH52</strain>
    </source>
</reference>
<dbReference type="RefSeq" id="WP_377769132.1">
    <property type="nucleotide sequence ID" value="NZ_JBHUHO010000001.1"/>
</dbReference>
<sequence>MSKGNAVAKVVDRLPIVDQRTQKQIIEQLQKMAASYVPEWRFSLDNPDPGSALALLFAHLLEGNIARLNQVPLKSFITFLNHFQVSFSPARPALAYLTFKLAEGTPQEVYVEKGLQIAAISPQQIEPIIFETAGPVVLTPAQITSVYALQPSRDSIVLLAEQTDGLIGEAGNGTVLFDHSGVNMQQHVLYLRHNFLFVLEQPAYIELSFFHSINEQAAEEAAHLLTDMRQLSWEYWSAGEWVPFDRVYGRQNIIRLLKLREQAIEEKEVFGQQGYWIRCRMLDRYKKGQQQIALPQQSILNKVQFERMLVKSEYASATAQSGLWADKMYYNDLPLIDENGYFPFGQYFAAHSMFYIASKEAFCKLGAKITVQFEMELVPFRLVPEHPRPIQWKPIMRRDVVDATEIPDMVTIAELQWEYWNGRAWVILQVAAEAKTIFKEVWEGQTIGEVTFDCPADMSEMIVNAEQNYWIRARILQVANAYSANAVYCAPQLQHLRIRYGYEMPLHHPQQLFMYNNLELLERTNEVSSGGSVIRPFVSLDSKEPALMFAFDQPPIKGPIHLYAEVVAPKILDQHIPHMEWQYLRQQAGHQVWTTLPVADETNGFTQTGVIQFVGPTDFAEATYFDKRKYWLRAVNRDHRHEQLAQIASSPRLKELRINTTLAIQQMTVINEFPQRRAAEIGASEQHTYALNQTPILTEQVWVDETNQLTTAEIEQLQRNNVPLNIVTDSADQVIQVWVQYEVVEYWHHSTPFDRHYRVDRALGHLYFGDGKRGKTVAQDGTDKVKVTYTTGGGEVGNVASHTIQTMQNTVAFVERVTNYGAAAGGCDGGNLEEALKRGPKRLAHRNRAVTIEDFEWLAYEAHPNIAKVKCLPNRNILLEKEVGSVVIVVLPKSGGGAGAHFQEIKRSIELRLKEQAAAALVGNIQVLAPAVLEIAVQAIVWVRSMDDVVPAEAELLHKLEQFLDPLTGGTDGQGFDIGQRIHSSMFFALMKSCSYVVHIPQLALDAYKLESGERQEWHLDGAKSLPHSIVMSGKHRIMVEVYKKGE</sequence>
<dbReference type="EMBL" id="JBHUHO010000001">
    <property type="protein sequence ID" value="MFD2114159.1"/>
    <property type="molecule type" value="Genomic_DNA"/>
</dbReference>